<dbReference type="Pfam" id="PF00903">
    <property type="entry name" value="Glyoxalase"/>
    <property type="match status" value="1"/>
</dbReference>
<dbReference type="CDD" id="cd06587">
    <property type="entry name" value="VOC"/>
    <property type="match status" value="1"/>
</dbReference>
<dbReference type="Gene3D" id="3.10.180.10">
    <property type="entry name" value="2,3-Dihydroxybiphenyl 1,2-Dioxygenase, domain 1"/>
    <property type="match status" value="1"/>
</dbReference>
<evidence type="ECO:0000313" key="2">
    <source>
        <dbReference type="EMBL" id="RHF52298.1"/>
    </source>
</evidence>
<dbReference type="InterPro" id="IPR037523">
    <property type="entry name" value="VOC_core"/>
</dbReference>
<dbReference type="Proteomes" id="UP000283442">
    <property type="component" value="Unassembled WGS sequence"/>
</dbReference>
<gene>
    <name evidence="2" type="ORF">DW674_03740</name>
</gene>
<dbReference type="OrthoDB" id="9814858at2"/>
<protein>
    <submittedName>
        <fullName evidence="2">VOC family protein</fullName>
    </submittedName>
</protein>
<comment type="caution">
    <text evidence="2">The sequence shown here is derived from an EMBL/GenBank/DDBJ whole genome shotgun (WGS) entry which is preliminary data.</text>
</comment>
<dbReference type="SUPFAM" id="SSF54593">
    <property type="entry name" value="Glyoxalase/Bleomycin resistance protein/Dihydroxybiphenyl dioxygenase"/>
    <property type="match status" value="1"/>
</dbReference>
<accession>A0A414NXW2</accession>
<name>A0A414NXW2_9FIRM</name>
<evidence type="ECO:0000259" key="1">
    <source>
        <dbReference type="PROSITE" id="PS51819"/>
    </source>
</evidence>
<organism evidence="2 3">
    <name type="scientific">Mitsuokella multacida</name>
    <dbReference type="NCBI Taxonomy" id="52226"/>
    <lineage>
        <taxon>Bacteria</taxon>
        <taxon>Bacillati</taxon>
        <taxon>Bacillota</taxon>
        <taxon>Negativicutes</taxon>
        <taxon>Selenomonadales</taxon>
        <taxon>Selenomonadaceae</taxon>
        <taxon>Mitsuokella</taxon>
    </lineage>
</organism>
<dbReference type="EMBL" id="QRHE01000003">
    <property type="protein sequence ID" value="RHF52298.1"/>
    <property type="molecule type" value="Genomic_DNA"/>
</dbReference>
<reference evidence="2 3" key="1">
    <citation type="submission" date="2018-08" db="EMBL/GenBank/DDBJ databases">
        <title>A genome reference for cultivated species of the human gut microbiota.</title>
        <authorList>
            <person name="Zou Y."/>
            <person name="Xue W."/>
            <person name="Luo G."/>
        </authorList>
    </citation>
    <scope>NUCLEOTIDE SEQUENCE [LARGE SCALE GENOMIC DNA]</scope>
    <source>
        <strain evidence="2 3">AM25-21AC</strain>
    </source>
</reference>
<dbReference type="InterPro" id="IPR029068">
    <property type="entry name" value="Glyas_Bleomycin-R_OHBP_Dase"/>
</dbReference>
<dbReference type="PROSITE" id="PS51819">
    <property type="entry name" value="VOC"/>
    <property type="match status" value="1"/>
</dbReference>
<dbReference type="AlphaFoldDB" id="A0A414NXW2"/>
<sequence>MSLIKGLHHAALRCCGKAEMDAVIAFYCDVLGMNILRSWGDGVEAGAMLDTGNGVIELFANAEPGRRPGQVDHIALATDKVDECMAACAREGLKVIMAPQDIVVPCETPYPLRIAFVEGKAGEIIEFFAEK</sequence>
<dbReference type="InterPro" id="IPR004360">
    <property type="entry name" value="Glyas_Fos-R_dOase_dom"/>
</dbReference>
<feature type="domain" description="VOC" evidence="1">
    <location>
        <begin position="6"/>
        <end position="130"/>
    </location>
</feature>
<dbReference type="RefSeq" id="WP_118175344.1">
    <property type="nucleotide sequence ID" value="NZ_CP195933.1"/>
</dbReference>
<proteinExistence type="predicted"/>
<evidence type="ECO:0000313" key="3">
    <source>
        <dbReference type="Proteomes" id="UP000283442"/>
    </source>
</evidence>